<evidence type="ECO:0000313" key="3">
    <source>
        <dbReference type="EMBL" id="MDC2744558.1"/>
    </source>
</evidence>
<dbReference type="EMBL" id="JAQNZF010000033">
    <property type="protein sequence ID" value="MDC2744558.1"/>
    <property type="molecule type" value="Genomic_DNA"/>
</dbReference>
<evidence type="ECO:0000313" key="4">
    <source>
        <dbReference type="Proteomes" id="UP000323717"/>
    </source>
</evidence>
<dbReference type="InterPro" id="IPR001296">
    <property type="entry name" value="Glyco_trans_1"/>
</dbReference>
<gene>
    <name evidence="2" type="ORF">F3D71_18865</name>
    <name evidence="3" type="ORF">PO382_20290</name>
</gene>
<dbReference type="InterPro" id="IPR050194">
    <property type="entry name" value="Glycosyltransferase_grp1"/>
</dbReference>
<keyword evidence="2" id="KW-0808">Transferase</keyword>
<dbReference type="AlphaFoldDB" id="A0A139L4Z4"/>
<dbReference type="Proteomes" id="UP001219389">
    <property type="component" value="Unassembled WGS sequence"/>
</dbReference>
<evidence type="ECO:0000313" key="2">
    <source>
        <dbReference type="EMBL" id="KAA3945746.1"/>
    </source>
</evidence>
<accession>A0A139L4Z4</accession>
<reference evidence="2 4" key="1">
    <citation type="journal article" date="2019" name="Nat. Med.">
        <title>A library of human gut bacterial isolates paired with longitudinal multiomics data enables mechanistic microbiome research.</title>
        <authorList>
            <person name="Poyet M."/>
            <person name="Groussin M."/>
            <person name="Gibbons S.M."/>
            <person name="Avila-Pacheco J."/>
            <person name="Jiang X."/>
            <person name="Kearney S.M."/>
            <person name="Perrotta A.R."/>
            <person name="Berdy B."/>
            <person name="Zhao S."/>
            <person name="Lieberman T.D."/>
            <person name="Swanson P.K."/>
            <person name="Smith M."/>
            <person name="Roesemann S."/>
            <person name="Alexander J.E."/>
            <person name="Rich S.A."/>
            <person name="Livny J."/>
            <person name="Vlamakis H."/>
            <person name="Clish C."/>
            <person name="Bullock K."/>
            <person name="Deik A."/>
            <person name="Scott J."/>
            <person name="Pierce K.A."/>
            <person name="Xavier R.J."/>
            <person name="Alm E.J."/>
        </authorList>
    </citation>
    <scope>NUCLEOTIDE SEQUENCE [LARGE SCALE GENOMIC DNA]</scope>
    <source>
        <strain evidence="2 4">BIOML-A163</strain>
    </source>
</reference>
<sequence length="395" mass="44637">MKILIITACYPGVDIPKDITPVVHYFARQWVKSGHDVHVIHSVPKFPQIVYPLLMMCKNLIQNKYGGSFLTRPLKDDDYVLEGVHVHRRSIYKSYPHSLYTDKSLNQHAKQIEDFVKSNSYIPDVISIHWDRPGLNIISRLLKKYNIPVAFIAHGAPPATSANIEALKSISLIGYRSEPIRQDCIKQFDLSDKQQFMCYSGIPQALIPNEVDSVSSRRRIYTYVGIMVKRKHPEALLEALKNDKGSYFINYIGTGAMQSDLKALSQKYKMAQMVNFAGRVPREKVCKLLQETKCFIMISSGEAFGLVYIEAMANGCITIASRGEGMDGIIQDGINGFLCESGNYTELKNILDRIESMSCLELDSIADAARKTVNQLTDEIVADMYLRELMKIAKH</sequence>
<dbReference type="Proteomes" id="UP000323717">
    <property type="component" value="Unassembled WGS sequence"/>
</dbReference>
<dbReference type="EMBL" id="VWLE01000315">
    <property type="protein sequence ID" value="KAA3945746.1"/>
    <property type="molecule type" value="Genomic_DNA"/>
</dbReference>
<organism evidence="2 4">
    <name type="scientific">Bacteroides ovatus</name>
    <dbReference type="NCBI Taxonomy" id="28116"/>
    <lineage>
        <taxon>Bacteria</taxon>
        <taxon>Pseudomonadati</taxon>
        <taxon>Bacteroidota</taxon>
        <taxon>Bacteroidia</taxon>
        <taxon>Bacteroidales</taxon>
        <taxon>Bacteroidaceae</taxon>
        <taxon>Bacteroides</taxon>
    </lineage>
</organism>
<dbReference type="GO" id="GO:0016757">
    <property type="term" value="F:glycosyltransferase activity"/>
    <property type="evidence" value="ECO:0007669"/>
    <property type="project" value="InterPro"/>
</dbReference>
<dbReference type="PANTHER" id="PTHR45947:SF3">
    <property type="entry name" value="SULFOQUINOVOSYL TRANSFERASE SQD2"/>
    <property type="match status" value="1"/>
</dbReference>
<feature type="domain" description="Glycosyl transferase family 1" evidence="1">
    <location>
        <begin position="216"/>
        <end position="370"/>
    </location>
</feature>
<dbReference type="Pfam" id="PF00534">
    <property type="entry name" value="Glycos_transf_1"/>
    <property type="match status" value="1"/>
</dbReference>
<name>A0A139L4Z4_BACOV</name>
<reference evidence="3" key="2">
    <citation type="submission" date="2022-10" db="EMBL/GenBank/DDBJ databases">
        <title>Human gut microbiome strain richness.</title>
        <authorList>
            <person name="Chen-Liaw A."/>
        </authorList>
    </citation>
    <scope>NUCLEOTIDE SEQUENCE</scope>
    <source>
        <strain evidence="3">BSD2780120875st1_E1_BSD2780120875_150330</strain>
    </source>
</reference>
<comment type="caution">
    <text evidence="2">The sequence shown here is derived from an EMBL/GenBank/DDBJ whole genome shotgun (WGS) entry which is preliminary data.</text>
</comment>
<proteinExistence type="predicted"/>
<dbReference type="Gene3D" id="3.40.50.2000">
    <property type="entry name" value="Glycogen Phosphorylase B"/>
    <property type="match status" value="2"/>
</dbReference>
<dbReference type="SUPFAM" id="SSF53756">
    <property type="entry name" value="UDP-Glycosyltransferase/glycogen phosphorylase"/>
    <property type="match status" value="1"/>
</dbReference>
<protein>
    <submittedName>
        <fullName evidence="2">Glycosyltransferase</fullName>
    </submittedName>
</protein>
<dbReference type="PANTHER" id="PTHR45947">
    <property type="entry name" value="SULFOQUINOVOSYL TRANSFERASE SQD2"/>
    <property type="match status" value="1"/>
</dbReference>
<dbReference type="RefSeq" id="WP_008777040.1">
    <property type="nucleotide sequence ID" value="NZ_CAXTIO010000018.1"/>
</dbReference>
<evidence type="ECO:0000259" key="1">
    <source>
        <dbReference type="Pfam" id="PF00534"/>
    </source>
</evidence>